<name>A0A3N4HBK5_ASCIM</name>
<sequence length="212" mass="23714">MIKLVQSLYDSGASHCFINRPLALQISQQFNIPITTKGTMRVRQASTVDQSQPRQLITLNTTFTNVEGKQWSTPITYTIYDLSTYDTILGMDWQEKAGYIADSRKKEVLISESNIRVATKGATVATATTAPTENHSTIAATKPTYTTSQPISTIKEYIGVHNLPANVRPRQHHQIRQSRGYGIPTVEAARIERRDQVFLVHANFISKMCVGM</sequence>
<dbReference type="OrthoDB" id="1751327at2759"/>
<dbReference type="Proteomes" id="UP000275078">
    <property type="component" value="Unassembled WGS sequence"/>
</dbReference>
<proteinExistence type="predicted"/>
<dbReference type="AlphaFoldDB" id="A0A3N4HBK5"/>
<evidence type="ECO:0000313" key="2">
    <source>
        <dbReference type="Proteomes" id="UP000275078"/>
    </source>
</evidence>
<gene>
    <name evidence="1" type="ORF">BJ508DRAFT_336332</name>
</gene>
<dbReference type="STRING" id="1160509.A0A3N4HBK5"/>
<evidence type="ECO:0000313" key="1">
    <source>
        <dbReference type="EMBL" id="RPA71167.1"/>
    </source>
</evidence>
<keyword evidence="2" id="KW-1185">Reference proteome</keyword>
<dbReference type="Pfam" id="PF08284">
    <property type="entry name" value="RVP_2"/>
    <property type="match status" value="1"/>
</dbReference>
<dbReference type="CDD" id="cd00303">
    <property type="entry name" value="retropepsin_like"/>
    <property type="match status" value="1"/>
</dbReference>
<dbReference type="EMBL" id="ML119964">
    <property type="protein sequence ID" value="RPA71167.1"/>
    <property type="molecule type" value="Genomic_DNA"/>
</dbReference>
<protein>
    <submittedName>
        <fullName evidence="1">Uncharacterized protein</fullName>
    </submittedName>
</protein>
<dbReference type="Gene3D" id="2.40.70.10">
    <property type="entry name" value="Acid Proteases"/>
    <property type="match status" value="1"/>
</dbReference>
<reference evidence="1 2" key="1">
    <citation type="journal article" date="2018" name="Nat. Ecol. Evol.">
        <title>Pezizomycetes genomes reveal the molecular basis of ectomycorrhizal truffle lifestyle.</title>
        <authorList>
            <person name="Murat C."/>
            <person name="Payen T."/>
            <person name="Noel B."/>
            <person name="Kuo A."/>
            <person name="Morin E."/>
            <person name="Chen J."/>
            <person name="Kohler A."/>
            <person name="Krizsan K."/>
            <person name="Balestrini R."/>
            <person name="Da Silva C."/>
            <person name="Montanini B."/>
            <person name="Hainaut M."/>
            <person name="Levati E."/>
            <person name="Barry K.W."/>
            <person name="Belfiori B."/>
            <person name="Cichocki N."/>
            <person name="Clum A."/>
            <person name="Dockter R.B."/>
            <person name="Fauchery L."/>
            <person name="Guy J."/>
            <person name="Iotti M."/>
            <person name="Le Tacon F."/>
            <person name="Lindquist E.A."/>
            <person name="Lipzen A."/>
            <person name="Malagnac F."/>
            <person name="Mello A."/>
            <person name="Molinier V."/>
            <person name="Miyauchi S."/>
            <person name="Poulain J."/>
            <person name="Riccioni C."/>
            <person name="Rubini A."/>
            <person name="Sitrit Y."/>
            <person name="Splivallo R."/>
            <person name="Traeger S."/>
            <person name="Wang M."/>
            <person name="Zifcakova L."/>
            <person name="Wipf D."/>
            <person name="Zambonelli A."/>
            <person name="Paolocci F."/>
            <person name="Nowrousian M."/>
            <person name="Ottonello S."/>
            <person name="Baldrian P."/>
            <person name="Spatafora J.W."/>
            <person name="Henrissat B."/>
            <person name="Nagy L.G."/>
            <person name="Aury J.M."/>
            <person name="Wincker P."/>
            <person name="Grigoriev I.V."/>
            <person name="Bonfante P."/>
            <person name="Martin F.M."/>
        </authorList>
    </citation>
    <scope>NUCLEOTIDE SEQUENCE [LARGE SCALE GENOMIC DNA]</scope>
    <source>
        <strain evidence="1 2">RN42</strain>
    </source>
</reference>
<organism evidence="1 2">
    <name type="scientific">Ascobolus immersus RN42</name>
    <dbReference type="NCBI Taxonomy" id="1160509"/>
    <lineage>
        <taxon>Eukaryota</taxon>
        <taxon>Fungi</taxon>
        <taxon>Dikarya</taxon>
        <taxon>Ascomycota</taxon>
        <taxon>Pezizomycotina</taxon>
        <taxon>Pezizomycetes</taxon>
        <taxon>Pezizales</taxon>
        <taxon>Ascobolaceae</taxon>
        <taxon>Ascobolus</taxon>
    </lineage>
</organism>
<dbReference type="InterPro" id="IPR021109">
    <property type="entry name" value="Peptidase_aspartic_dom_sf"/>
</dbReference>
<accession>A0A3N4HBK5</accession>